<dbReference type="InterPro" id="IPR004940">
    <property type="entry name" value="Adhesin_P1_C"/>
</dbReference>
<feature type="domain" description="Adhesin P1 C-terminal" evidence="2">
    <location>
        <begin position="104"/>
        <end position="183"/>
    </location>
</feature>
<proteinExistence type="inferred from homology"/>
<dbReference type="KEGG" id="mpm:MPNA2030"/>
<dbReference type="AlphaFoldDB" id="A0AB33HNQ1"/>
<dbReference type="Proteomes" id="UP000007105">
    <property type="component" value="Chromosome"/>
</dbReference>
<evidence type="ECO:0000313" key="4">
    <source>
        <dbReference type="Proteomes" id="UP000007105"/>
    </source>
</evidence>
<evidence type="ECO:0000256" key="1">
    <source>
        <dbReference type="ARBA" id="ARBA00007914"/>
    </source>
</evidence>
<comment type="similarity">
    <text evidence="1">Belongs to the adhesin P1 family.</text>
</comment>
<protein>
    <recommendedName>
        <fullName evidence="2">Adhesin P1 C-terminal domain-containing protein</fullName>
    </recommendedName>
</protein>
<organism evidence="3 4">
    <name type="scientific">Mycoplasmoides pneumoniae 309</name>
    <dbReference type="NCBI Taxonomy" id="1112856"/>
    <lineage>
        <taxon>Bacteria</taxon>
        <taxon>Bacillati</taxon>
        <taxon>Mycoplasmatota</taxon>
        <taxon>Mycoplasmoidales</taxon>
        <taxon>Mycoplasmoidaceae</taxon>
        <taxon>Mycoplasmoides</taxon>
    </lineage>
</organism>
<dbReference type="EMBL" id="AP012303">
    <property type="protein sequence ID" value="BAL21777.1"/>
    <property type="molecule type" value="Genomic_DNA"/>
</dbReference>
<dbReference type="Pfam" id="PF03257">
    <property type="entry name" value="Adhesin_P1_C"/>
    <property type="match status" value="1"/>
</dbReference>
<evidence type="ECO:0000313" key="3">
    <source>
        <dbReference type="EMBL" id="BAL21777.1"/>
    </source>
</evidence>
<name>A0AB33HNQ1_MYCPM</name>
<evidence type="ECO:0000259" key="2">
    <source>
        <dbReference type="Pfam" id="PF03257"/>
    </source>
</evidence>
<sequence>MKVMRRSAPSFGPPGPERPFVAVGSTGWAAWRVCGIWRGCGRIKLSPTRKDLPPPQQGLPYRSTRMLWPFRWVWWKRVLTSQTRAPTKPNPLTVPPTCTWWSLRKLPNPTKLDDDLKNLLDPNEVRARMLKSFGTENFTQPQPQPQALKTTTPVFGTSSGNLGSVLSGGGYHAGLKHHQSTVTRSTGEWVDR</sequence>
<reference evidence="4" key="1">
    <citation type="journal article" date="2012" name="J. Bacteriol.">
        <title>Complete genome sequence of Mycoplasma pneumoniae type 2a strain 309, isolated in Japan.</title>
        <authorList>
            <person name="Kenri T."/>
            <person name="Horino A."/>
            <person name="Matsui M."/>
            <person name="Sasaki Y."/>
            <person name="Suzuki S."/>
            <person name="Narita M."/>
            <person name="Ohya H."/>
            <person name="Okazaki N."/>
            <person name="Shibayama K."/>
        </authorList>
    </citation>
    <scope>NUCLEOTIDE SEQUENCE [LARGE SCALE GENOMIC DNA]</scope>
    <source>
        <strain evidence="4">309</strain>
    </source>
</reference>
<gene>
    <name evidence="3" type="ORF">MPNA2030</name>
</gene>
<accession>A0AB33HNQ1</accession>